<dbReference type="OrthoDB" id="9782395at2"/>
<dbReference type="EMBL" id="FWXN01000001">
    <property type="protein sequence ID" value="SMC33952.1"/>
    <property type="molecule type" value="Genomic_DNA"/>
</dbReference>
<reference evidence="2 3" key="1">
    <citation type="submission" date="2017-04" db="EMBL/GenBank/DDBJ databases">
        <authorList>
            <person name="Afonso C.L."/>
            <person name="Miller P.J."/>
            <person name="Scott M.A."/>
            <person name="Spackman E."/>
            <person name="Goraichik I."/>
            <person name="Dimitrov K.M."/>
            <person name="Suarez D.L."/>
            <person name="Swayne D.E."/>
        </authorList>
    </citation>
    <scope>NUCLEOTIDE SEQUENCE [LARGE SCALE GENOMIC DNA]</scope>
    <source>
        <strain evidence="2 3">CGMCC 1.12511</strain>
    </source>
</reference>
<dbReference type="InterPro" id="IPR051599">
    <property type="entry name" value="Cell_Envelope_Assoc"/>
</dbReference>
<dbReference type="Proteomes" id="UP000192634">
    <property type="component" value="Unassembled WGS sequence"/>
</dbReference>
<feature type="domain" description="DUF218" evidence="1">
    <location>
        <begin position="49"/>
        <end position="166"/>
    </location>
</feature>
<dbReference type="PANTHER" id="PTHR30336:SF6">
    <property type="entry name" value="INTEGRAL MEMBRANE PROTEIN"/>
    <property type="match status" value="1"/>
</dbReference>
<dbReference type="InterPro" id="IPR003848">
    <property type="entry name" value="DUF218"/>
</dbReference>
<dbReference type="CDD" id="cd06259">
    <property type="entry name" value="YdcF-like"/>
    <property type="match status" value="1"/>
</dbReference>
<evidence type="ECO:0000313" key="3">
    <source>
        <dbReference type="Proteomes" id="UP000192634"/>
    </source>
</evidence>
<dbReference type="RefSeq" id="WP_084449571.1">
    <property type="nucleotide sequence ID" value="NZ_CBDRLL010000003.1"/>
</dbReference>
<organism evidence="2 3">
    <name type="scientific">Janibacter indicus</name>
    <dbReference type="NCBI Taxonomy" id="857417"/>
    <lineage>
        <taxon>Bacteria</taxon>
        <taxon>Bacillati</taxon>
        <taxon>Actinomycetota</taxon>
        <taxon>Actinomycetes</taxon>
        <taxon>Micrococcales</taxon>
        <taxon>Intrasporangiaceae</taxon>
        <taxon>Janibacter</taxon>
    </lineage>
</organism>
<dbReference type="Pfam" id="PF02698">
    <property type="entry name" value="DUF218"/>
    <property type="match status" value="1"/>
</dbReference>
<accession>A0A1W1YCS2</accession>
<dbReference type="GO" id="GO:0005886">
    <property type="term" value="C:plasma membrane"/>
    <property type="evidence" value="ECO:0007669"/>
    <property type="project" value="TreeGrafter"/>
</dbReference>
<protein>
    <submittedName>
        <fullName evidence="2">Protein SanA, affects membrane permeability for vancomycin</fullName>
    </submittedName>
</protein>
<proteinExistence type="predicted"/>
<evidence type="ECO:0000259" key="1">
    <source>
        <dbReference type="Pfam" id="PF02698"/>
    </source>
</evidence>
<gene>
    <name evidence="2" type="ORF">SAMN06296429_101353</name>
</gene>
<name>A0A1W1YCS2_9MICO</name>
<dbReference type="PANTHER" id="PTHR30336">
    <property type="entry name" value="INNER MEMBRANE PROTEIN, PROBABLE PERMEASE"/>
    <property type="match status" value="1"/>
</dbReference>
<sequence length="225" mass="24160">MELRGRRGWWALGGVVALAVIAVGAPNVWVARSASGQVHGLADAPDRSVAIVLGAGLTEEGRPTPFLEGRLDIARRLYEQGSVDAILVSGDNRTHSYDEPTAMRDHLVEAGVPTDRVVMDFAGRDTYDTCVRAKRIFEVPDAIIVSQSYHVPRAVAVCNAIGLDTVGVGDDSARRFAGPYRAGEQREYLANVKAALDVLSRRDPVLGDVEPGITDALAQARTDDK</sequence>
<dbReference type="AlphaFoldDB" id="A0A1W1YCS2"/>
<evidence type="ECO:0000313" key="2">
    <source>
        <dbReference type="EMBL" id="SMC33952.1"/>
    </source>
</evidence>